<dbReference type="AlphaFoldDB" id="A0A7R9BTZ1"/>
<name>A0A7R9BTZ1_9CRUS</name>
<keyword evidence="3" id="KW-0472">Membrane</keyword>
<dbReference type="PANTHER" id="PTHR44216:SF3">
    <property type="entry name" value="PROTEIN O-MANNOSYL-TRANSFERASE TMTC2"/>
    <property type="match status" value="1"/>
</dbReference>
<feature type="transmembrane region" description="Helical" evidence="3">
    <location>
        <begin position="141"/>
        <end position="165"/>
    </location>
</feature>
<dbReference type="GO" id="GO:0005789">
    <property type="term" value="C:endoplasmic reticulum membrane"/>
    <property type="evidence" value="ECO:0007669"/>
    <property type="project" value="TreeGrafter"/>
</dbReference>
<reference evidence="4" key="1">
    <citation type="submission" date="2020-11" db="EMBL/GenBank/DDBJ databases">
        <authorList>
            <person name="Tran Van P."/>
        </authorList>
    </citation>
    <scope>NUCLEOTIDE SEQUENCE</scope>
</reference>
<dbReference type="SMART" id="SM00028">
    <property type="entry name" value="TPR"/>
    <property type="match status" value="9"/>
</dbReference>
<dbReference type="Pfam" id="PF00515">
    <property type="entry name" value="TPR_1"/>
    <property type="match status" value="1"/>
</dbReference>
<keyword evidence="3" id="KW-0812">Transmembrane</keyword>
<feature type="repeat" description="TPR" evidence="1">
    <location>
        <begin position="664"/>
        <end position="697"/>
    </location>
</feature>
<keyword evidence="3" id="KW-1133">Transmembrane helix</keyword>
<evidence type="ECO:0000256" key="2">
    <source>
        <dbReference type="SAM" id="MobiDB-lite"/>
    </source>
</evidence>
<feature type="transmembrane region" description="Helical" evidence="3">
    <location>
        <begin position="335"/>
        <end position="355"/>
    </location>
</feature>
<dbReference type="Gene3D" id="1.25.40.10">
    <property type="entry name" value="Tetratricopeptide repeat domain"/>
    <property type="match status" value="3"/>
</dbReference>
<dbReference type="GO" id="GO:0035269">
    <property type="term" value="P:protein O-linked glycosylation via mannose"/>
    <property type="evidence" value="ECO:0007669"/>
    <property type="project" value="TreeGrafter"/>
</dbReference>
<keyword evidence="1" id="KW-0802">TPR repeat</keyword>
<organism evidence="4">
    <name type="scientific">Notodromas monacha</name>
    <dbReference type="NCBI Taxonomy" id="399045"/>
    <lineage>
        <taxon>Eukaryota</taxon>
        <taxon>Metazoa</taxon>
        <taxon>Ecdysozoa</taxon>
        <taxon>Arthropoda</taxon>
        <taxon>Crustacea</taxon>
        <taxon>Oligostraca</taxon>
        <taxon>Ostracoda</taxon>
        <taxon>Podocopa</taxon>
        <taxon>Podocopida</taxon>
        <taxon>Cypridocopina</taxon>
        <taxon>Cypridoidea</taxon>
        <taxon>Cyprididae</taxon>
        <taxon>Notodromas</taxon>
    </lineage>
</organism>
<dbReference type="PROSITE" id="PS50293">
    <property type="entry name" value="TPR_REGION"/>
    <property type="match status" value="1"/>
</dbReference>
<dbReference type="PROSITE" id="PS50005">
    <property type="entry name" value="TPR"/>
    <property type="match status" value="6"/>
</dbReference>
<dbReference type="Proteomes" id="UP000678499">
    <property type="component" value="Unassembled WGS sequence"/>
</dbReference>
<feature type="region of interest" description="Disordered" evidence="2">
    <location>
        <begin position="263"/>
        <end position="298"/>
    </location>
</feature>
<feature type="repeat" description="TPR" evidence="1">
    <location>
        <begin position="525"/>
        <end position="558"/>
    </location>
</feature>
<evidence type="ECO:0000256" key="1">
    <source>
        <dbReference type="PROSITE-ProRule" id="PRU00339"/>
    </source>
</evidence>
<feature type="repeat" description="TPR" evidence="1">
    <location>
        <begin position="596"/>
        <end position="629"/>
    </location>
</feature>
<evidence type="ECO:0000256" key="3">
    <source>
        <dbReference type="SAM" id="Phobius"/>
    </source>
</evidence>
<feature type="transmembrane region" description="Helical" evidence="3">
    <location>
        <begin position="117"/>
        <end position="135"/>
    </location>
</feature>
<sequence>MRIGAVSRRAIQTNPDVKPGSSVWNLLGHDFWGTPLTHSGSHKSYRPVTVLTFRLNYWLGAAWETSSRITEPSSTSTSTNSIHREPTAGSFHLVNVLLHACATWLYSSLCCRLLRRAAVGAGRAASVASLAFAVHPVHTEAVAGIVGRADVCACIFFLMSLLAYVEYARARRRAAVDPTACGGAGADDSAVPGAAHLRDGRQGARDAAAWWRSLACVPVPRTPVARESPTSKLAEVAAWANGGTTATNASTTMLALRSSTARLRSGEASSTHQQQQHQHQHHSSRHRHRRPRDKLHDVSLDDSEATTLALCLLSVPFLPATNLFFYVGFVVAERVLYIPSMGYCLLLGLAVDKAARVAARWAPAARRRAVAAGFTLACALLLVIFSARTLRRNEDWSTEEKLYRAGIPVNPPKAYGNVANILSAKGMKEEAEQAYKMALSYRSNMADVHYNMGILFQEQKRYAEALQAYNRAIQFRPRMAMAHLNMGLVLGILGRKEEAMEIYRKCALLDVTGLKDPRTHEATKTSALFNLGRLLADEGRVSDGIEAYLEAVQKMPSHYQPQSLYNMLGEAYFKLGDWAEAEKWYLAALRAKPDHVPAHLTYGKLLAKSNRVEEAEEMFKRAKGLAPEDCTVYQHFGQFLAESERHEEAAENYIRAASLASHDYEIVFNAANTLRQAGRNKEAENFYRKAVILRPEEATSHMNLGAMLHVNGKLVEAEASYLEALRLKPDDQITQANLNKLRQLLLKVSTRINS</sequence>
<feature type="compositionally biased region" description="Basic residues" evidence="2">
    <location>
        <begin position="278"/>
        <end position="293"/>
    </location>
</feature>
<feature type="repeat" description="TPR" evidence="1">
    <location>
        <begin position="446"/>
        <end position="479"/>
    </location>
</feature>
<feature type="transmembrane region" description="Helical" evidence="3">
    <location>
        <begin position="367"/>
        <end position="387"/>
    </location>
</feature>
<proteinExistence type="predicted"/>
<dbReference type="PANTHER" id="PTHR44216">
    <property type="entry name" value="PROTEIN O-MANNOSYL-TRANSFERASE TMTC2"/>
    <property type="match status" value="1"/>
</dbReference>
<dbReference type="OrthoDB" id="1658288at2759"/>
<dbReference type="InterPro" id="IPR052384">
    <property type="entry name" value="TMTC_O-mannosyltransferase"/>
</dbReference>
<accession>A0A7R9BTZ1</accession>
<evidence type="ECO:0000313" key="4">
    <source>
        <dbReference type="EMBL" id="CAD7280167.1"/>
    </source>
</evidence>
<dbReference type="InterPro" id="IPR011990">
    <property type="entry name" value="TPR-like_helical_dom_sf"/>
</dbReference>
<dbReference type="GO" id="GO:0000030">
    <property type="term" value="F:mannosyltransferase activity"/>
    <property type="evidence" value="ECO:0007669"/>
    <property type="project" value="TreeGrafter"/>
</dbReference>
<dbReference type="Pfam" id="PF13432">
    <property type="entry name" value="TPR_16"/>
    <property type="match status" value="2"/>
</dbReference>
<dbReference type="EMBL" id="OA884015">
    <property type="protein sequence ID" value="CAD7280167.1"/>
    <property type="molecule type" value="Genomic_DNA"/>
</dbReference>
<feature type="repeat" description="TPR" evidence="1">
    <location>
        <begin position="698"/>
        <end position="731"/>
    </location>
</feature>
<dbReference type="Pfam" id="PF13181">
    <property type="entry name" value="TPR_8"/>
    <property type="match status" value="2"/>
</dbReference>
<feature type="transmembrane region" description="Helical" evidence="3">
    <location>
        <begin position="308"/>
        <end position="329"/>
    </location>
</feature>
<evidence type="ECO:0000313" key="5">
    <source>
        <dbReference type="Proteomes" id="UP000678499"/>
    </source>
</evidence>
<dbReference type="InterPro" id="IPR019734">
    <property type="entry name" value="TPR_rpt"/>
</dbReference>
<gene>
    <name evidence="4" type="ORF">NMOB1V02_LOCUS7830</name>
</gene>
<dbReference type="EMBL" id="CAJPEX010001978">
    <property type="protein sequence ID" value="CAG0920319.1"/>
    <property type="molecule type" value="Genomic_DNA"/>
</dbReference>
<keyword evidence="5" id="KW-1185">Reference proteome</keyword>
<feature type="repeat" description="TPR" evidence="1">
    <location>
        <begin position="562"/>
        <end position="595"/>
    </location>
</feature>
<protein>
    <submittedName>
        <fullName evidence="4">Uncharacterized protein</fullName>
    </submittedName>
</protein>
<dbReference type="SUPFAM" id="SSF48452">
    <property type="entry name" value="TPR-like"/>
    <property type="match status" value="2"/>
</dbReference>